<dbReference type="GO" id="GO:0016787">
    <property type="term" value="F:hydrolase activity"/>
    <property type="evidence" value="ECO:0007669"/>
    <property type="project" value="UniProtKB-KW"/>
</dbReference>
<dbReference type="Gene3D" id="3.40.50.1820">
    <property type="entry name" value="alpha/beta hydrolase"/>
    <property type="match status" value="1"/>
</dbReference>
<proteinExistence type="inferred from homology"/>
<dbReference type="EMBL" id="JDYK01000009">
    <property type="protein sequence ID" value="EWS81040.1"/>
    <property type="molecule type" value="Genomic_DNA"/>
</dbReference>
<dbReference type="STRING" id="396014.BF93_17825"/>
<gene>
    <name evidence="7" type="ORF">BF93_17825</name>
</gene>
<dbReference type="eggNOG" id="COG0596">
    <property type="taxonomic scope" value="Bacteria"/>
</dbReference>
<evidence type="ECO:0000256" key="4">
    <source>
        <dbReference type="SAM" id="MobiDB-lite"/>
    </source>
</evidence>
<reference evidence="7 8" key="1">
    <citation type="submission" date="2014-02" db="EMBL/GenBank/DDBJ databases">
        <title>Genome sequence of Brachybacterium phenoliresistens strain W13A50.</title>
        <authorList>
            <person name="Wang X."/>
        </authorList>
    </citation>
    <scope>NUCLEOTIDE SEQUENCE [LARGE SCALE GENOMIC DNA]</scope>
    <source>
        <strain evidence="7 8">W13A50</strain>
    </source>
</reference>
<accession>Z9JRR4</accession>
<name>Z9JRR4_9MICO</name>
<sequence length="555" mass="57677">MHDVRHGRAPRAMRYLATAAAVLLVVAGCGPLDRIGIGGGGDEQTTAPAAGDGTNAEGEATPPLAETGTSAAAELPQDPAGDAAYAAYYSQQVAWGPCDDSVDGPASLECGTVTVPKVWNDPSAGDLQIAVTRLPATGQKQGSLLTNPGGPGGSGVDFVAGSAQTLFSEEVRGAYDIVGFDPRGVSRSAGITCLDDAETDAYRAETFDLADPEGLQAAEDAFTELSAACEKNSGDLLPYLDTYSAARDLDVLRSAVGSEKLDYVGYSYGTYLGATYAEMYPERTGRFVLDGALDPRLTADDITRGQAEGFEEATSAFVESCLSQGSDGCPLTGSVEDGKEQLRAFFDSVDAQPLQTDDPNRPLTGALARSGLLVVLYNDENWPLGVQALNAAMTGDGSTLLFLADLSADREDDGTYSGNGTFAITAVNCLDHVGVADQQWQIDEAAAVAEEFPTWGPGFGFSQTMCDLWPAKPVREPAPISAAGSDLIVVIGTRGDPATPYDWAVGLDEQLENSTLITYEGEGHTAYGRSGGCVEAAVDAYLLSGTAPEEGLTCS</sequence>
<evidence type="ECO:0000259" key="5">
    <source>
        <dbReference type="Pfam" id="PF00561"/>
    </source>
</evidence>
<keyword evidence="8" id="KW-1185">Reference proteome</keyword>
<dbReference type="Proteomes" id="UP000023067">
    <property type="component" value="Unassembled WGS sequence"/>
</dbReference>
<evidence type="ECO:0000259" key="6">
    <source>
        <dbReference type="Pfam" id="PF08386"/>
    </source>
</evidence>
<dbReference type="OrthoDB" id="3252468at2"/>
<dbReference type="InterPro" id="IPR029058">
    <property type="entry name" value="AB_hydrolase_fold"/>
</dbReference>
<evidence type="ECO:0000256" key="3">
    <source>
        <dbReference type="ARBA" id="ARBA00022801"/>
    </source>
</evidence>
<protein>
    <submittedName>
        <fullName evidence="7">Alpha/beta hydrolase</fullName>
    </submittedName>
</protein>
<dbReference type="HOGENOM" id="CLU_013364_3_1_11"/>
<dbReference type="Pfam" id="PF00561">
    <property type="entry name" value="Abhydrolase_1"/>
    <property type="match status" value="1"/>
</dbReference>
<feature type="domain" description="Peptidase S33 tripeptidyl aminopeptidase-like C-terminal" evidence="6">
    <location>
        <begin position="455"/>
        <end position="554"/>
    </location>
</feature>
<dbReference type="PANTHER" id="PTHR43248">
    <property type="entry name" value="2-SUCCINYL-6-HYDROXY-2,4-CYCLOHEXADIENE-1-CARBOXYLATE SYNTHASE"/>
    <property type="match status" value="1"/>
</dbReference>
<dbReference type="InterPro" id="IPR000073">
    <property type="entry name" value="AB_hydrolase_1"/>
</dbReference>
<evidence type="ECO:0000256" key="1">
    <source>
        <dbReference type="ARBA" id="ARBA00010088"/>
    </source>
</evidence>
<evidence type="ECO:0000313" key="8">
    <source>
        <dbReference type="Proteomes" id="UP000023067"/>
    </source>
</evidence>
<keyword evidence="2" id="KW-0732">Signal</keyword>
<dbReference type="AlphaFoldDB" id="Z9JRR4"/>
<dbReference type="PATRIC" id="fig|396014.3.peg.1902"/>
<dbReference type="PANTHER" id="PTHR43248:SF29">
    <property type="entry name" value="TRIPEPTIDYL AMINOPEPTIDASE"/>
    <property type="match status" value="1"/>
</dbReference>
<dbReference type="InterPro" id="IPR013595">
    <property type="entry name" value="Pept_S33_TAP-like_C"/>
</dbReference>
<dbReference type="PROSITE" id="PS51257">
    <property type="entry name" value="PROKAR_LIPOPROTEIN"/>
    <property type="match status" value="1"/>
</dbReference>
<evidence type="ECO:0000313" key="7">
    <source>
        <dbReference type="EMBL" id="EWS81040.1"/>
    </source>
</evidence>
<dbReference type="RefSeq" id="WP_038372300.1">
    <property type="nucleotide sequence ID" value="NZ_KK069994.1"/>
</dbReference>
<comment type="similarity">
    <text evidence="1">Belongs to the peptidase S33 family.</text>
</comment>
<feature type="region of interest" description="Disordered" evidence="4">
    <location>
        <begin position="40"/>
        <end position="76"/>
    </location>
</feature>
<evidence type="ECO:0000256" key="2">
    <source>
        <dbReference type="ARBA" id="ARBA00022729"/>
    </source>
</evidence>
<feature type="domain" description="AB hydrolase-1" evidence="5">
    <location>
        <begin position="144"/>
        <end position="322"/>
    </location>
</feature>
<organism evidence="7 8">
    <name type="scientific">Brachybacterium phenoliresistens</name>
    <dbReference type="NCBI Taxonomy" id="396014"/>
    <lineage>
        <taxon>Bacteria</taxon>
        <taxon>Bacillati</taxon>
        <taxon>Actinomycetota</taxon>
        <taxon>Actinomycetes</taxon>
        <taxon>Micrococcales</taxon>
        <taxon>Dermabacteraceae</taxon>
        <taxon>Brachybacterium</taxon>
    </lineage>
</organism>
<dbReference type="SUPFAM" id="SSF53474">
    <property type="entry name" value="alpha/beta-Hydrolases"/>
    <property type="match status" value="1"/>
</dbReference>
<comment type="caution">
    <text evidence="7">The sequence shown here is derived from an EMBL/GenBank/DDBJ whole genome shotgun (WGS) entry which is preliminary data.</text>
</comment>
<dbReference type="Pfam" id="PF08386">
    <property type="entry name" value="Abhydrolase_4"/>
    <property type="match status" value="1"/>
</dbReference>
<dbReference type="InterPro" id="IPR051601">
    <property type="entry name" value="Serine_prot/Carboxylest_S33"/>
</dbReference>
<keyword evidence="3 7" id="KW-0378">Hydrolase</keyword>